<dbReference type="GO" id="GO:0016646">
    <property type="term" value="F:oxidoreductase activity, acting on the CH-NH group of donors, NAD or NADP as acceptor"/>
    <property type="evidence" value="ECO:0007669"/>
    <property type="project" value="TreeGrafter"/>
</dbReference>
<dbReference type="RefSeq" id="WP_082418520.1">
    <property type="nucleotide sequence ID" value="NZ_JAUSQY010000001.1"/>
</dbReference>
<accession>A0A0Q0U417</accession>
<dbReference type="Gene3D" id="3.40.50.720">
    <property type="entry name" value="NAD(P)-binding Rossmann-like Domain"/>
    <property type="match status" value="1"/>
</dbReference>
<dbReference type="GO" id="GO:0003677">
    <property type="term" value="F:DNA binding"/>
    <property type="evidence" value="ECO:0007669"/>
    <property type="project" value="UniProtKB-UniRule"/>
</dbReference>
<comment type="caution">
    <text evidence="4">The sequence shown here is derived from an EMBL/GenBank/DDBJ whole genome shotgun (WGS) entry which is preliminary data.</text>
</comment>
<evidence type="ECO:0000256" key="1">
    <source>
        <dbReference type="ARBA" id="ARBA00023125"/>
    </source>
</evidence>
<dbReference type="InterPro" id="IPR009057">
    <property type="entry name" value="Homeodomain-like_sf"/>
</dbReference>
<dbReference type="InterPro" id="IPR016040">
    <property type="entry name" value="NAD(P)-bd_dom"/>
</dbReference>
<evidence type="ECO:0000313" key="4">
    <source>
        <dbReference type="EMBL" id="KQB86713.1"/>
    </source>
</evidence>
<feature type="domain" description="HTH tetR-type" evidence="3">
    <location>
        <begin position="2"/>
        <end position="62"/>
    </location>
</feature>
<dbReference type="Pfam" id="PF00440">
    <property type="entry name" value="TetR_N"/>
    <property type="match status" value="1"/>
</dbReference>
<name>A0A0Q0U417_9CORY</name>
<dbReference type="OrthoDB" id="3191258at2"/>
<dbReference type="SUPFAM" id="SSF48498">
    <property type="entry name" value="Tetracyclin repressor-like, C-terminal domain"/>
    <property type="match status" value="1"/>
</dbReference>
<dbReference type="InterPro" id="IPR036291">
    <property type="entry name" value="NAD(P)-bd_dom_sf"/>
</dbReference>
<dbReference type="PROSITE" id="PS01081">
    <property type="entry name" value="HTH_TETR_1"/>
    <property type="match status" value="1"/>
</dbReference>
<sequence length="393" mass="41335">MRLHRDAIIAASLTIVNSYGLADLSMRRLARHLEVTPGALYWHVESKQHLIEILARHILAPVLEAAPTGAVDYAHLLRSCLLRHRDGAEIVTAGLSMPALHREMLGACRSAAGLGEIAATTFLAFVLGSATMEQARQQLRDIAGEPTACAAGRGDSFSQGIGAVLAGLEHMNLTATASAQEIKEHTMSKIVIMGATGMVGAAVAAEAVSRGHEVVGLSRHTPTEPIEGVEYRTGDIADTAALVESARSADVLVLTVPINRATGQSEAIVEAHRNLLAAAPKTRLLVVGGAGGLSTPEGTLLVESPGFPEEYKTEAQAFVKILGLYRQAPEQVNWTMLAPSPEIAPGPAAASYRLSDDTPAGSFVSTGTFAVALLDEVEKPAHERARFSVADAE</sequence>
<dbReference type="SUPFAM" id="SSF46689">
    <property type="entry name" value="Homeodomain-like"/>
    <property type="match status" value="1"/>
</dbReference>
<feature type="DNA-binding region" description="H-T-H motif" evidence="2">
    <location>
        <begin position="25"/>
        <end position="44"/>
    </location>
</feature>
<evidence type="ECO:0000313" key="5">
    <source>
        <dbReference type="Proteomes" id="UP000050488"/>
    </source>
</evidence>
<dbReference type="PANTHER" id="PTHR43355">
    <property type="entry name" value="FLAVIN REDUCTASE (NADPH)"/>
    <property type="match status" value="1"/>
</dbReference>
<dbReference type="EMBL" id="LKEV01000002">
    <property type="protein sequence ID" value="KQB86713.1"/>
    <property type="molecule type" value="Genomic_DNA"/>
</dbReference>
<keyword evidence="5" id="KW-1185">Reference proteome</keyword>
<dbReference type="PANTHER" id="PTHR43355:SF2">
    <property type="entry name" value="FLAVIN REDUCTASE (NADPH)"/>
    <property type="match status" value="1"/>
</dbReference>
<dbReference type="Proteomes" id="UP000050488">
    <property type="component" value="Unassembled WGS sequence"/>
</dbReference>
<keyword evidence="1 2" id="KW-0238">DNA-binding</keyword>
<dbReference type="AlphaFoldDB" id="A0A0Q0U417"/>
<protein>
    <submittedName>
        <fullName evidence="4">Tetracycline repressor protein class E</fullName>
    </submittedName>
</protein>
<dbReference type="InterPro" id="IPR036271">
    <property type="entry name" value="Tet_transcr_reg_TetR-rel_C_sf"/>
</dbReference>
<dbReference type="SUPFAM" id="SSF51735">
    <property type="entry name" value="NAD(P)-binding Rossmann-fold domains"/>
    <property type="match status" value="1"/>
</dbReference>
<dbReference type="InterPro" id="IPR023772">
    <property type="entry name" value="DNA-bd_HTH_TetR-type_CS"/>
</dbReference>
<dbReference type="InterPro" id="IPR001647">
    <property type="entry name" value="HTH_TetR"/>
</dbReference>
<dbReference type="PROSITE" id="PS50977">
    <property type="entry name" value="HTH_TETR_2"/>
    <property type="match status" value="1"/>
</dbReference>
<organism evidence="4 5">
    <name type="scientific">Corynebacterium lowii</name>
    <dbReference type="NCBI Taxonomy" id="1544413"/>
    <lineage>
        <taxon>Bacteria</taxon>
        <taxon>Bacillati</taxon>
        <taxon>Actinomycetota</taxon>
        <taxon>Actinomycetes</taxon>
        <taxon>Mycobacteriales</taxon>
        <taxon>Corynebacteriaceae</taxon>
        <taxon>Corynebacterium</taxon>
    </lineage>
</organism>
<dbReference type="InterPro" id="IPR051606">
    <property type="entry name" value="Polyketide_Oxido-like"/>
</dbReference>
<dbReference type="STRING" id="1544413.Clow_00921"/>
<evidence type="ECO:0000259" key="3">
    <source>
        <dbReference type="PROSITE" id="PS50977"/>
    </source>
</evidence>
<reference evidence="4 5" key="1">
    <citation type="submission" date="2015-10" db="EMBL/GenBank/DDBJ databases">
        <title>Corynebacteirum lowii and Corynebacterium oculi species nova, derived from human clinical disease and and emended description of Corynebacterium mastiditis.</title>
        <authorList>
            <person name="Bernard K."/>
            <person name="Pacheco A.L."/>
            <person name="Mcdougall C."/>
            <person name="Burtx T."/>
            <person name="Weibe D."/>
            <person name="Tyler S."/>
            <person name="Olson A.B."/>
            <person name="Cnockaert M."/>
            <person name="Eguchi H."/>
            <person name="Kuwahara T."/>
            <person name="Nakayama-Imaohji H."/>
            <person name="Boudewijins M."/>
            <person name="Van Hoecke F."/>
            <person name="Bernier A.-M."/>
            <person name="Vandamme P."/>
        </authorList>
    </citation>
    <scope>NUCLEOTIDE SEQUENCE [LARGE SCALE GENOMIC DNA]</scope>
    <source>
        <strain evidence="4 5">NML 130206</strain>
    </source>
</reference>
<dbReference type="Pfam" id="PF13460">
    <property type="entry name" value="NAD_binding_10"/>
    <property type="match status" value="1"/>
</dbReference>
<dbReference type="Gene3D" id="1.10.10.60">
    <property type="entry name" value="Homeodomain-like"/>
    <property type="match status" value="1"/>
</dbReference>
<proteinExistence type="predicted"/>
<dbReference type="Gene3D" id="1.10.357.10">
    <property type="entry name" value="Tetracycline Repressor, domain 2"/>
    <property type="match status" value="1"/>
</dbReference>
<gene>
    <name evidence="4" type="primary">tetR_1</name>
    <name evidence="4" type="ORF">Clow_00921</name>
</gene>
<evidence type="ECO:0000256" key="2">
    <source>
        <dbReference type="PROSITE-ProRule" id="PRU00335"/>
    </source>
</evidence>
<dbReference type="PATRIC" id="fig|1544413.3.peg.927"/>